<feature type="domain" description="DUF8159" evidence="2">
    <location>
        <begin position="91"/>
        <end position="194"/>
    </location>
</feature>
<name>A0A482Y842_9EURY</name>
<evidence type="ECO:0000259" key="2">
    <source>
        <dbReference type="Pfam" id="PF26490"/>
    </source>
</evidence>
<comment type="caution">
    <text evidence="3">The sequence shown here is derived from an EMBL/GenBank/DDBJ whole genome shotgun (WGS) entry which is preliminary data.</text>
</comment>
<dbReference type="Proteomes" id="UP000291097">
    <property type="component" value="Unassembled WGS sequence"/>
</dbReference>
<gene>
    <name evidence="3" type="ORF">BDK88_0250</name>
</gene>
<evidence type="ECO:0000313" key="3">
    <source>
        <dbReference type="EMBL" id="RZV11373.1"/>
    </source>
</evidence>
<evidence type="ECO:0000256" key="1">
    <source>
        <dbReference type="SAM" id="MobiDB-lite"/>
    </source>
</evidence>
<dbReference type="OrthoDB" id="170203at2157"/>
<sequence length="195" mass="20881">MERRQILLGSGTALATVLAGCSSDETDNDSNSDGTDGQPPADDDTADTGDGATGTDGTKKDKDKTDGTHDDKDKTDDSNGDVPGLDDELTIDSWMISVTDISRDGDELTVVATTTTTNSDALRDKLESIASDMSDAVTDPEAFADAIDRVSWVLKHDGTTILSFYVDTQWVRKYSTGAMSREAFTDRVLETVEQP</sequence>
<feature type="compositionally biased region" description="Low complexity" evidence="1">
    <location>
        <begin position="31"/>
        <end position="40"/>
    </location>
</feature>
<dbReference type="EMBL" id="SHMP01000003">
    <property type="protein sequence ID" value="RZV11373.1"/>
    <property type="molecule type" value="Genomic_DNA"/>
</dbReference>
<feature type="compositionally biased region" description="Basic and acidic residues" evidence="1">
    <location>
        <begin position="57"/>
        <end position="77"/>
    </location>
</feature>
<evidence type="ECO:0000313" key="4">
    <source>
        <dbReference type="Proteomes" id="UP000291097"/>
    </source>
</evidence>
<dbReference type="Pfam" id="PF26490">
    <property type="entry name" value="DUF8159"/>
    <property type="match status" value="1"/>
</dbReference>
<feature type="region of interest" description="Disordered" evidence="1">
    <location>
        <begin position="19"/>
        <end position="87"/>
    </location>
</feature>
<protein>
    <recommendedName>
        <fullName evidence="2">DUF8159 domain-containing protein</fullName>
    </recommendedName>
</protein>
<accession>A0A482Y842</accession>
<organism evidence="3 4">
    <name type="scientific">Natrinema hispanicum</name>
    <dbReference type="NCBI Taxonomy" id="392421"/>
    <lineage>
        <taxon>Archaea</taxon>
        <taxon>Methanobacteriati</taxon>
        <taxon>Methanobacteriota</taxon>
        <taxon>Stenosarchaea group</taxon>
        <taxon>Halobacteria</taxon>
        <taxon>Halobacteriales</taxon>
        <taxon>Natrialbaceae</taxon>
        <taxon>Natrinema</taxon>
    </lineage>
</organism>
<dbReference type="RefSeq" id="WP_130498799.1">
    <property type="nucleotide sequence ID" value="NZ_SHMP01000003.1"/>
</dbReference>
<proteinExistence type="predicted"/>
<dbReference type="PROSITE" id="PS51257">
    <property type="entry name" value="PROKAR_LIPOPROTEIN"/>
    <property type="match status" value="1"/>
</dbReference>
<dbReference type="InterPro" id="IPR058473">
    <property type="entry name" value="DUF8159"/>
</dbReference>
<dbReference type="AlphaFoldDB" id="A0A482Y842"/>
<reference evidence="3 4" key="1">
    <citation type="submission" date="2019-02" db="EMBL/GenBank/DDBJ databases">
        <title>Genomic Encyclopedia of Archaeal and Bacterial Type Strains, Phase II (KMG-II): from individual species to whole genera.</title>
        <authorList>
            <person name="Goeker M."/>
        </authorList>
    </citation>
    <scope>NUCLEOTIDE SEQUENCE [LARGE SCALE GENOMIC DNA]</scope>
    <source>
        <strain evidence="3 4">DSM 18328</strain>
    </source>
</reference>